<sequence length="103" mass="11119">MVHNDNGGEIPGIRAFGFSPTHGRTSDVYIIDLSEKNIYKWSALFITQGTVSMKQTDGNCYEYVIPSSEEKIRTTIAMLLGGFGAGVCVATSGLAFSPVHLKC</sequence>
<dbReference type="EMBL" id="BLAL01000285">
    <property type="protein sequence ID" value="GET00055.1"/>
    <property type="molecule type" value="Genomic_DNA"/>
</dbReference>
<dbReference type="AlphaFoldDB" id="A0A8H3R4T1"/>
<evidence type="ECO:0000256" key="1">
    <source>
        <dbReference type="SAM" id="Phobius"/>
    </source>
</evidence>
<accession>A0A8H3R4T1</accession>
<proteinExistence type="predicted"/>
<evidence type="ECO:0000313" key="3">
    <source>
        <dbReference type="Proteomes" id="UP000615446"/>
    </source>
</evidence>
<dbReference type="Proteomes" id="UP000615446">
    <property type="component" value="Unassembled WGS sequence"/>
</dbReference>
<reference evidence="2" key="1">
    <citation type="submission" date="2019-10" db="EMBL/GenBank/DDBJ databases">
        <title>Conservation and host-specific expression of non-tandemly repeated heterogenous ribosome RNA gene in arbuscular mycorrhizal fungi.</title>
        <authorList>
            <person name="Maeda T."/>
            <person name="Kobayashi Y."/>
            <person name="Nakagawa T."/>
            <person name="Ezawa T."/>
            <person name="Yamaguchi K."/>
            <person name="Bino T."/>
            <person name="Nishimoto Y."/>
            <person name="Shigenobu S."/>
            <person name="Kawaguchi M."/>
        </authorList>
    </citation>
    <scope>NUCLEOTIDE SEQUENCE</scope>
    <source>
        <strain evidence="2">HR1</strain>
    </source>
</reference>
<keyword evidence="1" id="KW-0812">Transmembrane</keyword>
<evidence type="ECO:0000313" key="2">
    <source>
        <dbReference type="EMBL" id="GET00055.1"/>
    </source>
</evidence>
<keyword evidence="1" id="KW-0472">Membrane</keyword>
<feature type="transmembrane region" description="Helical" evidence="1">
    <location>
        <begin position="76"/>
        <end position="96"/>
    </location>
</feature>
<gene>
    <name evidence="2" type="ORF">RCL2_002652700</name>
</gene>
<keyword evidence="1" id="KW-1133">Transmembrane helix</keyword>
<organism evidence="2 3">
    <name type="scientific">Rhizophagus clarus</name>
    <dbReference type="NCBI Taxonomy" id="94130"/>
    <lineage>
        <taxon>Eukaryota</taxon>
        <taxon>Fungi</taxon>
        <taxon>Fungi incertae sedis</taxon>
        <taxon>Mucoromycota</taxon>
        <taxon>Glomeromycotina</taxon>
        <taxon>Glomeromycetes</taxon>
        <taxon>Glomerales</taxon>
        <taxon>Glomeraceae</taxon>
        <taxon>Rhizophagus</taxon>
    </lineage>
</organism>
<name>A0A8H3R4T1_9GLOM</name>
<dbReference type="OrthoDB" id="432528at2759"/>
<comment type="caution">
    <text evidence="2">The sequence shown here is derived from an EMBL/GenBank/DDBJ whole genome shotgun (WGS) entry which is preliminary data.</text>
</comment>
<protein>
    <submittedName>
        <fullName evidence="2">Uncharacterized protein</fullName>
    </submittedName>
</protein>